<gene>
    <name evidence="8 9" type="primary">REG4</name>
</gene>
<dbReference type="Proteomes" id="UP001652624">
    <property type="component" value="Chromosome 11"/>
</dbReference>
<dbReference type="PRINTS" id="PR01504">
    <property type="entry name" value="PNCREATITSAP"/>
</dbReference>
<sequence length="158" mass="18637">MASRSKWLFLLLSCVASTEVLGYIIMRPSCATGWFYYKSNCYGYFRKLRSWPDAELECQSYGSGSHLASVHNLKEAKTLAMFISGYQKNRPVWIGLHDPQKKQQWEWIDGSEYSYKAWLGRSVDRDKDCAEMNYKSNFLTWNSRPCNKRQHFLCKYRP</sequence>
<keyword evidence="2" id="KW-0964">Secreted</keyword>
<reference evidence="8" key="1">
    <citation type="submission" date="2025-04" db="UniProtKB">
        <authorList>
            <consortium name="RefSeq"/>
        </authorList>
    </citation>
    <scope>IDENTIFICATION</scope>
</reference>
<feature type="signal peptide" evidence="5">
    <location>
        <begin position="1"/>
        <end position="22"/>
    </location>
</feature>
<keyword evidence="5" id="KW-0732">Signal</keyword>
<dbReference type="RefSeq" id="XP_007524719.1">
    <property type="nucleotide sequence ID" value="XM_007524657.1"/>
</dbReference>
<feature type="chain" id="PRO_5010189653" evidence="5">
    <location>
        <begin position="23"/>
        <end position="158"/>
    </location>
</feature>
<keyword evidence="4" id="KW-1015">Disulfide bond</keyword>
<dbReference type="InterPro" id="IPR018378">
    <property type="entry name" value="C-type_lectin_CS"/>
</dbReference>
<evidence type="ECO:0000256" key="2">
    <source>
        <dbReference type="ARBA" id="ARBA00022525"/>
    </source>
</evidence>
<dbReference type="InterPro" id="IPR001304">
    <property type="entry name" value="C-type_lectin-like"/>
</dbReference>
<dbReference type="GO" id="GO:0005576">
    <property type="term" value="C:extracellular region"/>
    <property type="evidence" value="ECO:0007669"/>
    <property type="project" value="UniProtKB-SubCell"/>
</dbReference>
<dbReference type="InterPro" id="IPR016187">
    <property type="entry name" value="CTDL_fold"/>
</dbReference>
<keyword evidence="7" id="KW-1185">Reference proteome</keyword>
<dbReference type="FunCoup" id="A0A1S2ZUF2">
    <property type="interactions" value="27"/>
</dbReference>
<evidence type="ECO:0000256" key="3">
    <source>
        <dbReference type="ARBA" id="ARBA00022734"/>
    </source>
</evidence>
<dbReference type="PROSITE" id="PS00615">
    <property type="entry name" value="C_TYPE_LECTIN_1"/>
    <property type="match status" value="1"/>
</dbReference>
<dbReference type="AlphaFoldDB" id="A0A1S2ZUF2"/>
<evidence type="ECO:0000259" key="6">
    <source>
        <dbReference type="PROSITE" id="PS50041"/>
    </source>
</evidence>
<evidence type="ECO:0000256" key="5">
    <source>
        <dbReference type="SAM" id="SignalP"/>
    </source>
</evidence>
<organism evidence="7 8">
    <name type="scientific">Erinaceus europaeus</name>
    <name type="common">Western European hedgehog</name>
    <dbReference type="NCBI Taxonomy" id="9365"/>
    <lineage>
        <taxon>Eukaryota</taxon>
        <taxon>Metazoa</taxon>
        <taxon>Chordata</taxon>
        <taxon>Craniata</taxon>
        <taxon>Vertebrata</taxon>
        <taxon>Euteleostomi</taxon>
        <taxon>Mammalia</taxon>
        <taxon>Eutheria</taxon>
        <taxon>Laurasiatheria</taxon>
        <taxon>Eulipotyphla</taxon>
        <taxon>Erinaceidae</taxon>
        <taxon>Erinaceinae</taxon>
        <taxon>Erinaceus</taxon>
    </lineage>
</organism>
<comment type="subcellular location">
    <subcellularLocation>
        <location evidence="1">Secreted</location>
    </subcellularLocation>
</comment>
<evidence type="ECO:0000313" key="8">
    <source>
        <dbReference type="RefSeq" id="XP_007524719.1"/>
    </source>
</evidence>
<protein>
    <submittedName>
        <fullName evidence="8 9">Regenerating islet-derived protein 4</fullName>
    </submittedName>
</protein>
<feature type="domain" description="C-type lectin" evidence="6">
    <location>
        <begin position="37"/>
        <end position="155"/>
    </location>
</feature>
<dbReference type="SMART" id="SM00034">
    <property type="entry name" value="CLECT"/>
    <property type="match status" value="1"/>
</dbReference>
<dbReference type="InterPro" id="IPR050111">
    <property type="entry name" value="C-type_lectin/snaclec_domain"/>
</dbReference>
<evidence type="ECO:0000256" key="4">
    <source>
        <dbReference type="ARBA" id="ARBA00023157"/>
    </source>
</evidence>
<dbReference type="PROSITE" id="PS50041">
    <property type="entry name" value="C_TYPE_LECTIN_2"/>
    <property type="match status" value="1"/>
</dbReference>
<evidence type="ECO:0000313" key="7">
    <source>
        <dbReference type="Proteomes" id="UP001652624"/>
    </source>
</evidence>
<keyword evidence="3" id="KW-0430">Lectin</keyword>
<dbReference type="InParanoid" id="A0A1S2ZUF2"/>
<dbReference type="FunFam" id="3.10.100.10:FF:000015">
    <property type="entry name" value="C-type lectin Cal"/>
    <property type="match status" value="1"/>
</dbReference>
<dbReference type="GO" id="GO:0030246">
    <property type="term" value="F:carbohydrate binding"/>
    <property type="evidence" value="ECO:0007669"/>
    <property type="project" value="UniProtKB-KW"/>
</dbReference>
<dbReference type="Pfam" id="PF00059">
    <property type="entry name" value="Lectin_C"/>
    <property type="match status" value="1"/>
</dbReference>
<proteinExistence type="predicted"/>
<dbReference type="eggNOG" id="KOG4297">
    <property type="taxonomic scope" value="Eukaryota"/>
</dbReference>
<dbReference type="CDD" id="cd03594">
    <property type="entry name" value="CLECT_REG-1_like"/>
    <property type="match status" value="1"/>
</dbReference>
<dbReference type="OrthoDB" id="441660at2759"/>
<dbReference type="RefSeq" id="XP_060056977.1">
    <property type="nucleotide sequence ID" value="XM_060200994.1"/>
</dbReference>
<dbReference type="InterPro" id="IPR016186">
    <property type="entry name" value="C-type_lectin-like/link_sf"/>
</dbReference>
<evidence type="ECO:0000256" key="1">
    <source>
        <dbReference type="ARBA" id="ARBA00004613"/>
    </source>
</evidence>
<dbReference type="GeneID" id="103114926"/>
<evidence type="ECO:0000313" key="9">
    <source>
        <dbReference type="RefSeq" id="XP_060056977.1"/>
    </source>
</evidence>
<dbReference type="CTD" id="83998"/>
<dbReference type="Gene3D" id="3.10.100.10">
    <property type="entry name" value="Mannose-Binding Protein A, subunit A"/>
    <property type="match status" value="1"/>
</dbReference>
<name>A0A1S2ZUF2_ERIEU</name>
<dbReference type="SUPFAM" id="SSF56436">
    <property type="entry name" value="C-type lectin-like"/>
    <property type="match status" value="1"/>
</dbReference>
<accession>A0A1S2ZUF2</accession>
<dbReference type="PANTHER" id="PTHR22803">
    <property type="entry name" value="MANNOSE, PHOSPHOLIPASE, LECTIN RECEPTOR RELATED"/>
    <property type="match status" value="1"/>
</dbReference>